<dbReference type="SUPFAM" id="SSF144083">
    <property type="entry name" value="Magnesium transport protein CorA, transmembrane region"/>
    <property type="match status" value="1"/>
</dbReference>
<evidence type="ECO:0000313" key="10">
    <source>
        <dbReference type="Proteomes" id="UP001499979"/>
    </source>
</evidence>
<evidence type="ECO:0000256" key="4">
    <source>
        <dbReference type="ARBA" id="ARBA00022475"/>
    </source>
</evidence>
<evidence type="ECO:0000313" key="9">
    <source>
        <dbReference type="EMBL" id="GAA1141900.1"/>
    </source>
</evidence>
<accession>A0ABN1UDR8</accession>
<gene>
    <name evidence="9" type="primary">corA_1</name>
    <name evidence="8" type="synonym">corA</name>
    <name evidence="9" type="ORF">GCM10009606_21700</name>
</gene>
<feature type="transmembrane region" description="Helical" evidence="8">
    <location>
        <begin position="273"/>
        <end position="292"/>
    </location>
</feature>
<keyword evidence="6 8" id="KW-1133">Transmembrane helix</keyword>
<comment type="subcellular location">
    <subcellularLocation>
        <location evidence="1">Cell membrane</location>
        <topology evidence="1">Multi-pass membrane protein</topology>
    </subcellularLocation>
    <subcellularLocation>
        <location evidence="8">Membrane</location>
        <topology evidence="8">Multi-pass membrane protein</topology>
    </subcellularLocation>
</comment>
<sequence length="330" mass="36671">MWDYGDHVIVDCALYRDGKRVEVGTDWRELRAKADADGGFVWIGLHDPSPDEVHEVAEVFGLHPLAVEDAVKAHQRPKLERFDGTIFVILKTLWYVDENDAVETGEIAMFVGGDFVVTVRHGEGNELHSAREALEASQSMLGHGPGGVLYAVLDRVVDEYLDVVDELVVDVDEIETSVFSDDRTNDSARIYVLKRELAEVRRAVLPLRDPLLRLTSRDVPVVPEEATPFFRDVADHLARAAETVDSLDGLLSTAFDAYLAQVSVQQNDDMRKISAGAALVVVPTLIAGVYGMNFRHMPELGWTYGYPYALTLMAVVAAGLWVMFKRSGWL</sequence>
<dbReference type="Pfam" id="PF01544">
    <property type="entry name" value="CorA"/>
    <property type="match status" value="1"/>
</dbReference>
<keyword evidence="8" id="KW-0406">Ion transport</keyword>
<dbReference type="CDD" id="cd12830">
    <property type="entry name" value="MtCorA-like"/>
    <property type="match status" value="1"/>
</dbReference>
<evidence type="ECO:0000256" key="5">
    <source>
        <dbReference type="ARBA" id="ARBA00022692"/>
    </source>
</evidence>
<comment type="caution">
    <text evidence="9">The sequence shown here is derived from an EMBL/GenBank/DDBJ whole genome shotgun (WGS) entry which is preliminary data.</text>
</comment>
<evidence type="ECO:0000256" key="8">
    <source>
        <dbReference type="RuleBase" id="RU362010"/>
    </source>
</evidence>
<evidence type="ECO:0000256" key="6">
    <source>
        <dbReference type="ARBA" id="ARBA00022989"/>
    </source>
</evidence>
<evidence type="ECO:0000256" key="2">
    <source>
        <dbReference type="ARBA" id="ARBA00009765"/>
    </source>
</evidence>
<keyword evidence="4 8" id="KW-1003">Cell membrane</keyword>
<name>A0ABN1UDR8_9ACTN</name>
<dbReference type="Gene3D" id="1.20.58.340">
    <property type="entry name" value="Magnesium transport protein CorA, transmembrane region"/>
    <property type="match status" value="2"/>
</dbReference>
<protein>
    <recommendedName>
        <fullName evidence="8">Magnesium transport protein CorA</fullName>
    </recommendedName>
</protein>
<evidence type="ECO:0000256" key="1">
    <source>
        <dbReference type="ARBA" id="ARBA00004651"/>
    </source>
</evidence>
<evidence type="ECO:0000256" key="3">
    <source>
        <dbReference type="ARBA" id="ARBA00022448"/>
    </source>
</evidence>
<dbReference type="EMBL" id="BAAAJE010000007">
    <property type="protein sequence ID" value="GAA1141900.1"/>
    <property type="molecule type" value="Genomic_DNA"/>
</dbReference>
<keyword evidence="8" id="KW-0460">Magnesium</keyword>
<comment type="function">
    <text evidence="8">Mediates influx of magnesium ions.</text>
</comment>
<proteinExistence type="inferred from homology"/>
<dbReference type="InterPro" id="IPR002523">
    <property type="entry name" value="MgTranspt_CorA/ZnTranspt_ZntB"/>
</dbReference>
<dbReference type="InterPro" id="IPR004488">
    <property type="entry name" value="Mg/Co-transport_prot_CorA"/>
</dbReference>
<reference evidence="9 10" key="1">
    <citation type="journal article" date="2019" name="Int. J. Syst. Evol. Microbiol.">
        <title>The Global Catalogue of Microorganisms (GCM) 10K type strain sequencing project: providing services to taxonomists for standard genome sequencing and annotation.</title>
        <authorList>
            <consortium name="The Broad Institute Genomics Platform"/>
            <consortium name="The Broad Institute Genome Sequencing Center for Infectious Disease"/>
            <person name="Wu L."/>
            <person name="Ma J."/>
        </authorList>
    </citation>
    <scope>NUCLEOTIDE SEQUENCE [LARGE SCALE GENOMIC DNA]</scope>
    <source>
        <strain evidence="9 10">JCM 11813</strain>
    </source>
</reference>
<dbReference type="Proteomes" id="UP001499979">
    <property type="component" value="Unassembled WGS sequence"/>
</dbReference>
<evidence type="ECO:0000256" key="7">
    <source>
        <dbReference type="ARBA" id="ARBA00023136"/>
    </source>
</evidence>
<dbReference type="SUPFAM" id="SSF143865">
    <property type="entry name" value="CorA soluble domain-like"/>
    <property type="match status" value="1"/>
</dbReference>
<dbReference type="PANTHER" id="PTHR46494">
    <property type="entry name" value="CORA FAMILY METAL ION TRANSPORTER (EUROFUNG)"/>
    <property type="match status" value="1"/>
</dbReference>
<keyword evidence="10" id="KW-1185">Reference proteome</keyword>
<dbReference type="Gene3D" id="3.30.460.20">
    <property type="entry name" value="CorA soluble domain-like"/>
    <property type="match status" value="1"/>
</dbReference>
<organism evidence="9 10">
    <name type="scientific">Nocardioides aquiterrae</name>
    <dbReference type="NCBI Taxonomy" id="203799"/>
    <lineage>
        <taxon>Bacteria</taxon>
        <taxon>Bacillati</taxon>
        <taxon>Actinomycetota</taxon>
        <taxon>Actinomycetes</taxon>
        <taxon>Propionibacteriales</taxon>
        <taxon>Nocardioidaceae</taxon>
        <taxon>Nocardioides</taxon>
    </lineage>
</organism>
<keyword evidence="7 8" id="KW-0472">Membrane</keyword>
<keyword evidence="3 8" id="KW-0813">Transport</keyword>
<dbReference type="InterPro" id="IPR045861">
    <property type="entry name" value="CorA_cytoplasmic_dom"/>
</dbReference>
<comment type="similarity">
    <text evidence="2 8">Belongs to the CorA metal ion transporter (MIT) (TC 1.A.35) family.</text>
</comment>
<dbReference type="PANTHER" id="PTHR46494:SF1">
    <property type="entry name" value="CORA FAMILY METAL ION TRANSPORTER (EUROFUNG)"/>
    <property type="match status" value="1"/>
</dbReference>
<dbReference type="NCBIfam" id="TIGR00383">
    <property type="entry name" value="corA"/>
    <property type="match status" value="1"/>
</dbReference>
<feature type="transmembrane region" description="Helical" evidence="8">
    <location>
        <begin position="304"/>
        <end position="324"/>
    </location>
</feature>
<keyword evidence="5 8" id="KW-0812">Transmembrane</keyword>
<dbReference type="InterPro" id="IPR045863">
    <property type="entry name" value="CorA_TM1_TM2"/>
</dbReference>